<accession>A0ABV4SUL4</accession>
<dbReference type="Proteomes" id="UP001571476">
    <property type="component" value="Unassembled WGS sequence"/>
</dbReference>
<sequence>MDEGDYPKWTTALREFAEQFEGHGASAHQEIAQALASSKGYAVDALEKHWGKVKAGHLDELPKLARLFADACDVLEDSRFQFVLFFPEDGALASVELWRFRKGDADINVTFDGLDVFRTPSEELVEQIEERGHEVEYDDYGTYLLPELKTTFANDSSYEYPTDDEGDPLYFDYVLVTTRPVR</sequence>
<name>A0ABV4SUL4_9ACTN</name>
<organism evidence="1 2">
    <name type="scientific">Streptomyces aureus</name>
    <dbReference type="NCBI Taxonomy" id="193461"/>
    <lineage>
        <taxon>Bacteria</taxon>
        <taxon>Bacillati</taxon>
        <taxon>Actinomycetota</taxon>
        <taxon>Actinomycetes</taxon>
        <taxon>Kitasatosporales</taxon>
        <taxon>Streptomycetaceae</taxon>
        <taxon>Streptomyces</taxon>
    </lineage>
</organism>
<evidence type="ECO:0000313" key="1">
    <source>
        <dbReference type="EMBL" id="MFA3842010.1"/>
    </source>
</evidence>
<dbReference type="EMBL" id="JBGOSP010000031">
    <property type="protein sequence ID" value="MFA3842010.1"/>
    <property type="molecule type" value="Genomic_DNA"/>
</dbReference>
<comment type="caution">
    <text evidence="1">The sequence shown here is derived from an EMBL/GenBank/DDBJ whole genome shotgun (WGS) entry which is preliminary data.</text>
</comment>
<protein>
    <recommendedName>
        <fullName evidence="3">Regulatory protein</fullName>
    </recommendedName>
</protein>
<evidence type="ECO:0000313" key="2">
    <source>
        <dbReference type="Proteomes" id="UP001571476"/>
    </source>
</evidence>
<gene>
    <name evidence="1" type="ORF">ACEG43_38450</name>
</gene>
<evidence type="ECO:0008006" key="3">
    <source>
        <dbReference type="Google" id="ProtNLM"/>
    </source>
</evidence>
<dbReference type="RefSeq" id="WP_372566068.1">
    <property type="nucleotide sequence ID" value="NZ_JBGOSP010000031.1"/>
</dbReference>
<keyword evidence="2" id="KW-1185">Reference proteome</keyword>
<reference evidence="1 2" key="1">
    <citation type="submission" date="2024-08" db="EMBL/GenBank/DDBJ databases">
        <title>Genome sequence of Streptomyces aureus CACIA-1.46HGO.</title>
        <authorList>
            <person name="Evangelista-Martinez Z."/>
        </authorList>
    </citation>
    <scope>NUCLEOTIDE SEQUENCE [LARGE SCALE GENOMIC DNA]</scope>
    <source>
        <strain evidence="1 2">CACIA-1.46HGO</strain>
    </source>
</reference>
<proteinExistence type="predicted"/>